<dbReference type="PROSITE" id="PS00855">
    <property type="entry name" value="SPASE_II"/>
    <property type="match status" value="1"/>
</dbReference>
<comment type="pathway">
    <text evidence="9">Protein modification; lipoprotein biosynthesis (signal peptide cleavage).</text>
</comment>
<dbReference type="AlphaFoldDB" id="A0A0K2BL27"/>
<proteinExistence type="inferred from homology"/>
<dbReference type="PATRIC" id="fig|186490.8.peg.474"/>
<dbReference type="GO" id="GO:0004190">
    <property type="term" value="F:aspartic-type endopeptidase activity"/>
    <property type="evidence" value="ECO:0007669"/>
    <property type="project" value="UniProtKB-UniRule"/>
</dbReference>
<evidence type="ECO:0000256" key="1">
    <source>
        <dbReference type="ARBA" id="ARBA00006139"/>
    </source>
</evidence>
<evidence type="ECO:0000256" key="8">
    <source>
        <dbReference type="ARBA" id="ARBA00023136"/>
    </source>
</evidence>
<dbReference type="PANTHER" id="PTHR33695">
    <property type="entry name" value="LIPOPROTEIN SIGNAL PEPTIDASE"/>
    <property type="match status" value="1"/>
</dbReference>
<dbReference type="Proteomes" id="UP000056466">
    <property type="component" value="Chromosome"/>
</dbReference>
<feature type="transmembrane region" description="Helical" evidence="9">
    <location>
        <begin position="135"/>
        <end position="155"/>
    </location>
</feature>
<dbReference type="InterPro" id="IPR001872">
    <property type="entry name" value="Peptidase_A8"/>
</dbReference>
<evidence type="ECO:0000256" key="6">
    <source>
        <dbReference type="ARBA" id="ARBA00022801"/>
    </source>
</evidence>
<feature type="transmembrane region" description="Helical" evidence="9">
    <location>
        <begin position="72"/>
        <end position="91"/>
    </location>
</feature>
<feature type="transmembrane region" description="Helical" evidence="9">
    <location>
        <begin position="98"/>
        <end position="115"/>
    </location>
</feature>
<evidence type="ECO:0000256" key="7">
    <source>
        <dbReference type="ARBA" id="ARBA00022989"/>
    </source>
</evidence>
<gene>
    <name evidence="12" type="primary">lpsA</name>
    <name evidence="9" type="synonym">lspA</name>
    <name evidence="12" type="ORF">AB162_504</name>
</gene>
<sequence>MIIYSKIISTGLSWLWLTLVVLLIDISSKQWIINNFFLGESVSITPCINLLYTYNSGAAFSFLANQNSWNMFLLSFIAMIVSIVLLVMMYNSDYYNRISNIAYAMIIGGALGNLFDRIKYGVVIDFIDVYFDTWHWPIFNIADASICTGVIIIVLKNSSVAATTNHKLR</sequence>
<keyword evidence="5 9" id="KW-0064">Aspartyl protease</keyword>
<evidence type="ECO:0000256" key="4">
    <source>
        <dbReference type="ARBA" id="ARBA00022692"/>
    </source>
</evidence>
<dbReference type="KEGG" id="bcig:AB162_504"/>
<feature type="active site" evidence="9">
    <location>
        <position position="143"/>
    </location>
</feature>
<comment type="catalytic activity">
    <reaction evidence="9 10">
        <text>Release of signal peptides from bacterial membrane prolipoproteins. Hydrolyzes -Xaa-Yaa-Zaa-|-(S,diacylglyceryl)Cys-, in which Xaa is hydrophobic (preferably Leu), and Yaa (Ala or Ser) and Zaa (Gly or Ala) have small, neutral side chains.</text>
        <dbReference type="EC" id="3.4.23.36"/>
    </reaction>
</comment>
<keyword evidence="4 9" id="KW-0812">Transmembrane</keyword>
<dbReference type="EC" id="3.4.23.36" evidence="9"/>
<evidence type="ECO:0000256" key="9">
    <source>
        <dbReference type="HAMAP-Rule" id="MF_00161"/>
    </source>
</evidence>
<evidence type="ECO:0000256" key="11">
    <source>
        <dbReference type="RuleBase" id="RU004181"/>
    </source>
</evidence>
<dbReference type="UniPathway" id="UPA00665"/>
<keyword evidence="7 9" id="KW-1133">Transmembrane helix</keyword>
<dbReference type="NCBIfam" id="TIGR00077">
    <property type="entry name" value="lspA"/>
    <property type="match status" value="1"/>
</dbReference>
<keyword evidence="12" id="KW-0449">Lipoprotein</keyword>
<organism evidence="12 13">
    <name type="scientific">Candidatus Palibaumannia cicadellinicola</name>
    <dbReference type="NCBI Taxonomy" id="186490"/>
    <lineage>
        <taxon>Bacteria</taxon>
        <taxon>Pseudomonadati</taxon>
        <taxon>Pseudomonadota</taxon>
        <taxon>Gammaproteobacteria</taxon>
        <taxon>Candidatus Palibaumannia</taxon>
    </lineage>
</organism>
<comment type="similarity">
    <text evidence="1 9 11">Belongs to the peptidase A8 family.</text>
</comment>
<dbReference type="EMBL" id="CP011787">
    <property type="protein sequence ID" value="AKZ66086.1"/>
    <property type="molecule type" value="Genomic_DNA"/>
</dbReference>
<feature type="transmembrane region" description="Helical" evidence="9">
    <location>
        <begin position="6"/>
        <end position="24"/>
    </location>
</feature>
<evidence type="ECO:0000256" key="5">
    <source>
        <dbReference type="ARBA" id="ARBA00022750"/>
    </source>
</evidence>
<evidence type="ECO:0000256" key="10">
    <source>
        <dbReference type="RuleBase" id="RU000594"/>
    </source>
</evidence>
<feature type="transmembrane region" description="Helical" evidence="9">
    <location>
        <begin position="31"/>
        <end position="52"/>
    </location>
</feature>
<feature type="active site" evidence="9">
    <location>
        <position position="125"/>
    </location>
</feature>
<comment type="function">
    <text evidence="9 10">This protein specifically catalyzes the removal of signal peptides from prolipoproteins.</text>
</comment>
<dbReference type="GO" id="GO:0006508">
    <property type="term" value="P:proteolysis"/>
    <property type="evidence" value="ECO:0007669"/>
    <property type="project" value="UniProtKB-KW"/>
</dbReference>
<dbReference type="PANTHER" id="PTHR33695:SF1">
    <property type="entry name" value="LIPOPROTEIN SIGNAL PEPTIDASE"/>
    <property type="match status" value="1"/>
</dbReference>
<dbReference type="GO" id="GO:0005886">
    <property type="term" value="C:plasma membrane"/>
    <property type="evidence" value="ECO:0007669"/>
    <property type="project" value="UniProtKB-SubCell"/>
</dbReference>
<protein>
    <recommendedName>
        <fullName evidence="9">Lipoprotein signal peptidase</fullName>
        <ecNumber evidence="9">3.4.23.36</ecNumber>
    </recommendedName>
    <alternativeName>
        <fullName evidence="9">Prolipoprotein signal peptidase</fullName>
    </alternativeName>
    <alternativeName>
        <fullName evidence="9">Signal peptidase II</fullName>
        <shortName evidence="9">SPase II</shortName>
    </alternativeName>
</protein>
<keyword evidence="13" id="KW-1185">Reference proteome</keyword>
<evidence type="ECO:0000256" key="2">
    <source>
        <dbReference type="ARBA" id="ARBA00022475"/>
    </source>
</evidence>
<reference evidence="12 13" key="1">
    <citation type="submission" date="2015-06" db="EMBL/GenBank/DDBJ databases">
        <title>Lineage-specific patterns of genome deterioration in obligate symbionts.</title>
        <authorList>
            <person name="Bennett G.M."/>
            <person name="McCutcheon J.P."/>
            <person name="McDonald B.R."/>
            <person name="Moran N.A."/>
        </authorList>
    </citation>
    <scope>NUCLEOTIDE SEQUENCE [LARGE SCALE GENOMIC DNA]</scope>
    <source>
        <strain evidence="12 13">B-GSS</strain>
    </source>
</reference>
<evidence type="ECO:0000256" key="3">
    <source>
        <dbReference type="ARBA" id="ARBA00022670"/>
    </source>
</evidence>
<evidence type="ECO:0000313" key="13">
    <source>
        <dbReference type="Proteomes" id="UP000056466"/>
    </source>
</evidence>
<keyword evidence="2 9" id="KW-1003">Cell membrane</keyword>
<keyword evidence="8 9" id="KW-0472">Membrane</keyword>
<keyword evidence="3 9" id="KW-0645">Protease</keyword>
<name>A0A0K2BL27_9GAMM</name>
<keyword evidence="6 9" id="KW-0378">Hydrolase</keyword>
<evidence type="ECO:0000313" key="12">
    <source>
        <dbReference type="EMBL" id="AKZ66086.1"/>
    </source>
</evidence>
<dbReference type="RefSeq" id="WP_420021809.1">
    <property type="nucleotide sequence ID" value="NZ_CP011787.1"/>
</dbReference>
<dbReference type="Pfam" id="PF01252">
    <property type="entry name" value="Peptidase_A8"/>
    <property type="match status" value="1"/>
</dbReference>
<dbReference type="HAMAP" id="MF_00161">
    <property type="entry name" value="LspA"/>
    <property type="match status" value="1"/>
</dbReference>
<comment type="subcellular location">
    <subcellularLocation>
        <location evidence="9">Cell membrane</location>
        <topology evidence="9">Multi-pass membrane protein</topology>
    </subcellularLocation>
</comment>
<dbReference type="PRINTS" id="PR00781">
    <property type="entry name" value="LIPOSIGPTASE"/>
</dbReference>
<accession>A0A0K2BL27</accession>